<dbReference type="SUPFAM" id="SSF49785">
    <property type="entry name" value="Galactose-binding domain-like"/>
    <property type="match status" value="1"/>
</dbReference>
<dbReference type="EC" id="3.2.1.23" evidence="5"/>
<dbReference type="InterPro" id="IPR006103">
    <property type="entry name" value="Glyco_hydro_2_cat"/>
</dbReference>
<dbReference type="InterPro" id="IPR036156">
    <property type="entry name" value="Beta-gal/glucu_dom_sf"/>
</dbReference>
<keyword evidence="3 5" id="KW-0326">Glycosidase</keyword>
<dbReference type="Gene3D" id="2.60.40.10">
    <property type="entry name" value="Immunoglobulins"/>
    <property type="match status" value="1"/>
</dbReference>
<dbReference type="SMART" id="SM00758">
    <property type="entry name" value="PA14"/>
    <property type="match status" value="1"/>
</dbReference>
<dbReference type="SUPFAM" id="SSF51445">
    <property type="entry name" value="(Trans)glycosidases"/>
    <property type="match status" value="1"/>
</dbReference>
<evidence type="ECO:0000256" key="3">
    <source>
        <dbReference type="ARBA" id="ARBA00023295"/>
    </source>
</evidence>
<dbReference type="Pfam" id="PF02836">
    <property type="entry name" value="Glyco_hydro_2_C"/>
    <property type="match status" value="1"/>
</dbReference>
<dbReference type="InterPro" id="IPR011658">
    <property type="entry name" value="PA14_dom"/>
</dbReference>
<dbReference type="AlphaFoldDB" id="A0A380YLI5"/>
<dbReference type="InterPro" id="IPR013783">
    <property type="entry name" value="Ig-like_fold"/>
</dbReference>
<dbReference type="InterPro" id="IPR006102">
    <property type="entry name" value="Ig-like_GH2"/>
</dbReference>
<organism evidence="5 6">
    <name type="scientific">Bacteroides eggerthii</name>
    <dbReference type="NCBI Taxonomy" id="28111"/>
    <lineage>
        <taxon>Bacteria</taxon>
        <taxon>Pseudomonadati</taxon>
        <taxon>Bacteroidota</taxon>
        <taxon>Bacteroidia</taxon>
        <taxon>Bacteroidales</taxon>
        <taxon>Bacteroidaceae</taxon>
        <taxon>Bacteroides</taxon>
    </lineage>
</organism>
<dbReference type="InterPro" id="IPR017853">
    <property type="entry name" value="GH"/>
</dbReference>
<dbReference type="SUPFAM" id="SSF49303">
    <property type="entry name" value="beta-Galactosidase/glucuronidase domain"/>
    <property type="match status" value="1"/>
</dbReference>
<dbReference type="GO" id="GO:0005975">
    <property type="term" value="P:carbohydrate metabolic process"/>
    <property type="evidence" value="ECO:0007669"/>
    <property type="project" value="InterPro"/>
</dbReference>
<comment type="similarity">
    <text evidence="1">Belongs to the glycosyl hydrolase 2 family.</text>
</comment>
<sequence>MLKYLSIFCFFSMFTFLQGYAKEGRHTILLTGGGWSLWLDKEASWQNDRLYLPHEVTDLSLLPVNPPTGGWQVLENNPDAVAVNIPGTVEEYLTVSDTPRPEDFRGVSWWYRKITLPVTQKNKHFIIYFESVRMRAEVYLDGKLVGYDLIGETPFHIDITDEVKLGVEHLLAVRVTNPGGNFHWQDFDILKWGKYNVPPGRSFSGIIGRVKLESLNPIFISDIYMQNTPEVTKVNAILSITNKMSFSVRQDIELQVCEKKNPDKVVFKQTMRKLSLSSGNHEVIIPVNVPDAKLWELSSPELYTCRVRIKQGKNVLDEDMKNFGFRWFNVDGVGKNAVFRLNGRRMMLKSAISWGYFPVTGLVATPEMAEKQVLTAKKLGLNMLNFHRSIGSPVVLEKADELGLLYYEEPGSFHSANHDPFIRTIVNEKLKRMVYRDRSHPSLVIFNLINEFGGRLSKDKELVAKRMNDMREAHAVDPSRIMTFTSGWANSENEEEDSKAHMLPFDTAVYRKGWFDNHRAGGPETWLESYYKGPKSNLMYTDNRTEVYLRGEEGAISTPPRIQLINENIKSSDRTGWDGLFWQKQYKAFIDYFQEKELEPYFETLDSLTRLMANVSYEHQGRRIEGMRMQNLGDAYMVNGWEAMPYDNHSGIVDIYRNPKGDISRLAYYNQQLYVAVASRNQVVKLPGIATVDFYIVNEVNLKGNYILEIKMIAPNGKVVYKRSENVALKGGETFGQLLLENVKIPINNNEGTYRISADIKANGQQVRAHGYDEVIAVNWETNDLAGNGAYYGNNNDKVAAFYKATVGKELPAFTPDMERLDWLVVNRSSLDEPVVIPSDYFKGKDGITTLKATWYNEPDMNIIASVKPDMKLDHNFVAGAQPDESIPANQPFSVIWEGYICPPESGQYLLGVETDRGVRMYVDDKQLIDEYFNAVPMKQDRPVIMEAGKPIKIRVVYRQTHQSGYIQLKWSRPSATTITPWKLLERVKHDGTTLILLDCTETWMKAVAEYTNVEYDGYYNVGKNWIGGIHFVKEHPLFAGMPVNNALNWPYQAVVRNGDQRFGFRIRGEELVVGSYRSTPFELGTAVGIIPCGKGKIIFSSLDIVDNLDNPSGPAEMARKILCNYIKYALNNH</sequence>
<gene>
    <name evidence="5" type="primary">lacZ_4</name>
    <name evidence="5" type="ORF">NCTC11155_01553</name>
</gene>
<dbReference type="EMBL" id="UFSX01000001">
    <property type="protein sequence ID" value="SUV29564.1"/>
    <property type="molecule type" value="Genomic_DNA"/>
</dbReference>
<dbReference type="STRING" id="483216.BACEGG_02275"/>
<dbReference type="Pfam" id="PF07691">
    <property type="entry name" value="PA14"/>
    <property type="match status" value="1"/>
</dbReference>
<name>A0A380YLI5_9BACE</name>
<dbReference type="InterPro" id="IPR037524">
    <property type="entry name" value="PA14/GLEYA"/>
</dbReference>
<dbReference type="PANTHER" id="PTHR42732">
    <property type="entry name" value="BETA-GALACTOSIDASE"/>
    <property type="match status" value="1"/>
</dbReference>
<feature type="domain" description="PA14" evidence="4">
    <location>
        <begin position="846"/>
        <end position="986"/>
    </location>
</feature>
<evidence type="ECO:0000313" key="5">
    <source>
        <dbReference type="EMBL" id="SUV29564.1"/>
    </source>
</evidence>
<evidence type="ECO:0000256" key="1">
    <source>
        <dbReference type="ARBA" id="ARBA00007401"/>
    </source>
</evidence>
<dbReference type="PANTHER" id="PTHR42732:SF2">
    <property type="entry name" value="BETA-MANNOSIDASE"/>
    <property type="match status" value="1"/>
</dbReference>
<accession>A0A380YLI5</accession>
<dbReference type="GO" id="GO:0004565">
    <property type="term" value="F:beta-galactosidase activity"/>
    <property type="evidence" value="ECO:0007669"/>
    <property type="project" value="UniProtKB-EC"/>
</dbReference>
<evidence type="ECO:0000313" key="6">
    <source>
        <dbReference type="Proteomes" id="UP000254424"/>
    </source>
</evidence>
<dbReference type="Gene3D" id="3.20.20.80">
    <property type="entry name" value="Glycosidases"/>
    <property type="match status" value="1"/>
</dbReference>
<evidence type="ECO:0000256" key="2">
    <source>
        <dbReference type="ARBA" id="ARBA00022801"/>
    </source>
</evidence>
<reference evidence="5 6" key="1">
    <citation type="submission" date="2018-06" db="EMBL/GenBank/DDBJ databases">
        <authorList>
            <consortium name="Pathogen Informatics"/>
            <person name="Doyle S."/>
        </authorList>
    </citation>
    <scope>NUCLEOTIDE SEQUENCE [LARGE SCALE GENOMIC DNA]</scope>
    <source>
        <strain evidence="5 6">NCTC11155</strain>
    </source>
</reference>
<dbReference type="SUPFAM" id="SSF56988">
    <property type="entry name" value="Anthrax protective antigen"/>
    <property type="match status" value="1"/>
</dbReference>
<dbReference type="Gene3D" id="2.60.120.260">
    <property type="entry name" value="Galactose-binding domain-like"/>
    <property type="match status" value="1"/>
</dbReference>
<dbReference type="Proteomes" id="UP000254424">
    <property type="component" value="Unassembled WGS sequence"/>
</dbReference>
<dbReference type="Pfam" id="PF00703">
    <property type="entry name" value="Glyco_hydro_2"/>
    <property type="match status" value="1"/>
</dbReference>
<dbReference type="InterPro" id="IPR008979">
    <property type="entry name" value="Galactose-bd-like_sf"/>
</dbReference>
<evidence type="ECO:0000259" key="4">
    <source>
        <dbReference type="PROSITE" id="PS51820"/>
    </source>
</evidence>
<protein>
    <submittedName>
        <fullName evidence="5">Beta-galactosidase</fullName>
        <ecNumber evidence="5">3.2.1.23</ecNumber>
    </submittedName>
</protein>
<keyword evidence="2 5" id="KW-0378">Hydrolase</keyword>
<proteinExistence type="inferred from homology"/>
<dbReference type="PROSITE" id="PS51820">
    <property type="entry name" value="PA14"/>
    <property type="match status" value="1"/>
</dbReference>
<dbReference type="InterPro" id="IPR051913">
    <property type="entry name" value="GH2_Domain-Containing"/>
</dbReference>
<dbReference type="Gene3D" id="3.90.182.10">
    <property type="entry name" value="Toxin - Anthrax Protective Antigen,domain 1"/>
    <property type="match status" value="1"/>
</dbReference>